<gene>
    <name evidence="2" type="ORF">DJ568_04465</name>
</gene>
<comment type="caution">
    <text evidence="2">The sequence shown here is derived from an EMBL/GenBank/DDBJ whole genome shotgun (WGS) entry which is preliminary data.</text>
</comment>
<feature type="signal peptide" evidence="1">
    <location>
        <begin position="1"/>
        <end position="25"/>
    </location>
</feature>
<dbReference type="OrthoDB" id="983143at2"/>
<keyword evidence="2" id="KW-0121">Carboxypeptidase</keyword>
<dbReference type="InterPro" id="IPR043741">
    <property type="entry name" value="DUF5686"/>
</dbReference>
<name>A0A367GRB3_9SPHI</name>
<dbReference type="SUPFAM" id="SSF49464">
    <property type="entry name" value="Carboxypeptidase regulatory domain-like"/>
    <property type="match status" value="1"/>
</dbReference>
<keyword evidence="3" id="KW-1185">Reference proteome</keyword>
<keyword evidence="2" id="KW-0378">Hydrolase</keyword>
<dbReference type="EMBL" id="QGDC01000002">
    <property type="protein sequence ID" value="RCH56007.1"/>
    <property type="molecule type" value="Genomic_DNA"/>
</dbReference>
<dbReference type="Pfam" id="PF13715">
    <property type="entry name" value="CarbopepD_reg_2"/>
    <property type="match status" value="1"/>
</dbReference>
<sequence length="852" mass="98811">MNYHTFFKKLLLSLLFLVTTTTLFAQTIVSGVVTDANTKQPLSFVSVAFTGSTIGVSTNADGKFVLRSANPQTQLQVSFLGYKTATLAVTAGKEQVINVKLFPESRQLTEVTVKGQKRPKYTNRDNPAVELIRKVIENKDKNRPENYDYVEYKTYDKMQFSFLNVSDKLAQKKFFRKYKFMFDNRDSVTIPGKSLLPFYLNEKVSQTYYRKNPADKKVKVLGERGVNFGGAIDSDGIGQYFKHMYAEIDIYDANVLFLTNQWMSPISSLAPSFYKFFITDTVTTDDNAKLVELSFTPRNTTDRLFEGRMLITLDGNYAVQKAVLYANRNINLNYVKSMQVELDFDKNPDGRYHLSKSHTIADFAYNKESQKGFLGIRSLVYGNYLINNKQPDTTYTAVESEVGSDLVKHRSEEFWQQNRLDTLTRAESKVYKNIDSLTNMPAYKRTLDIASLLLFGYKSFGKFEVGPASAFYSFNPVEGFRLRAGGRTTPEFSTRIFFETYAAYGFKDERWKYFFSTTYSLNNKSIYKFPQHYIRASFQRDTKIPGLVLDFVREDNFLLSFKRGDNDKYLYNDIYRLDYVHEFRSKFSFKVGFNKWTQEPAGSLKFNTVQNGNVLSDRYLTTSEVSLNLRYAPNEQYYQGKMFRTPIINGYPIFNLSYTRGFKGFFGGEYNYHSLLGRVDKHFYLSFLGFLDVWGEAGHIFGKVPYPLLNIHRANQTYAYDINSFNLMNFLEFVSDDYQAIGLDQHFQGFFFNKIPLFKKLKWREVVSFKALYGSLRTENNPNLQQDLYKFPVTEEGAPITYSLGKTPYIEGSVGIENIFKFVRVDLVRRFNYLDHPNAPEWGVRMRIKFDF</sequence>
<proteinExistence type="predicted"/>
<dbReference type="RefSeq" id="WP_114004044.1">
    <property type="nucleotide sequence ID" value="NZ_QGDC01000002.1"/>
</dbReference>
<dbReference type="GO" id="GO:0004180">
    <property type="term" value="F:carboxypeptidase activity"/>
    <property type="evidence" value="ECO:0007669"/>
    <property type="project" value="UniProtKB-KW"/>
</dbReference>
<dbReference type="AlphaFoldDB" id="A0A367GRB3"/>
<dbReference type="InterPro" id="IPR008969">
    <property type="entry name" value="CarboxyPept-like_regulatory"/>
</dbReference>
<dbReference type="Proteomes" id="UP000253209">
    <property type="component" value="Unassembled WGS sequence"/>
</dbReference>
<reference evidence="2 3" key="1">
    <citation type="submission" date="2018-05" db="EMBL/GenBank/DDBJ databases">
        <title>Mucilaginibacter hurinus sp. nov., isolated from briquette warehouse soil.</title>
        <authorList>
            <person name="Choi L."/>
        </authorList>
    </citation>
    <scope>NUCLEOTIDE SEQUENCE [LARGE SCALE GENOMIC DNA]</scope>
    <source>
        <strain evidence="2 3">ZR32</strain>
    </source>
</reference>
<evidence type="ECO:0000256" key="1">
    <source>
        <dbReference type="SAM" id="SignalP"/>
    </source>
</evidence>
<accession>A0A367GRB3</accession>
<keyword evidence="2" id="KW-0645">Protease</keyword>
<evidence type="ECO:0000313" key="3">
    <source>
        <dbReference type="Proteomes" id="UP000253209"/>
    </source>
</evidence>
<organism evidence="2 3">
    <name type="scientific">Mucilaginibacter hurinus</name>
    <dbReference type="NCBI Taxonomy" id="2201324"/>
    <lineage>
        <taxon>Bacteria</taxon>
        <taxon>Pseudomonadati</taxon>
        <taxon>Bacteroidota</taxon>
        <taxon>Sphingobacteriia</taxon>
        <taxon>Sphingobacteriales</taxon>
        <taxon>Sphingobacteriaceae</taxon>
        <taxon>Mucilaginibacter</taxon>
    </lineage>
</organism>
<evidence type="ECO:0000313" key="2">
    <source>
        <dbReference type="EMBL" id="RCH56007.1"/>
    </source>
</evidence>
<feature type="chain" id="PRO_5016735356" evidence="1">
    <location>
        <begin position="26"/>
        <end position="852"/>
    </location>
</feature>
<protein>
    <submittedName>
        <fullName evidence="2">Carboxypeptidase-like regulatory domain-containing protein</fullName>
    </submittedName>
</protein>
<keyword evidence="1" id="KW-0732">Signal</keyword>
<dbReference type="Gene3D" id="2.60.40.1120">
    <property type="entry name" value="Carboxypeptidase-like, regulatory domain"/>
    <property type="match status" value="1"/>
</dbReference>
<dbReference type="Pfam" id="PF18939">
    <property type="entry name" value="DUF5686"/>
    <property type="match status" value="1"/>
</dbReference>